<protein>
    <recommendedName>
        <fullName evidence="1">DUF6699 domain-containing protein</fullName>
    </recommendedName>
</protein>
<dbReference type="Proteomes" id="UP000623467">
    <property type="component" value="Unassembled WGS sequence"/>
</dbReference>
<organism evidence="2 3">
    <name type="scientific">Mycena sanguinolenta</name>
    <dbReference type="NCBI Taxonomy" id="230812"/>
    <lineage>
        <taxon>Eukaryota</taxon>
        <taxon>Fungi</taxon>
        <taxon>Dikarya</taxon>
        <taxon>Basidiomycota</taxon>
        <taxon>Agaricomycotina</taxon>
        <taxon>Agaricomycetes</taxon>
        <taxon>Agaricomycetidae</taxon>
        <taxon>Agaricales</taxon>
        <taxon>Marasmiineae</taxon>
        <taxon>Mycenaceae</taxon>
        <taxon>Mycena</taxon>
    </lineage>
</organism>
<dbReference type="AlphaFoldDB" id="A0A8H7CMQ5"/>
<proteinExistence type="predicted"/>
<evidence type="ECO:0000259" key="1">
    <source>
        <dbReference type="Pfam" id="PF20415"/>
    </source>
</evidence>
<dbReference type="InterPro" id="IPR046522">
    <property type="entry name" value="DUF6699"/>
</dbReference>
<accession>A0A8H7CMQ5</accession>
<keyword evidence="3" id="KW-1185">Reference proteome</keyword>
<gene>
    <name evidence="2" type="ORF">MSAN_02068000</name>
</gene>
<name>A0A8H7CMQ5_9AGAR</name>
<dbReference type="OrthoDB" id="2783256at2759"/>
<sequence length="273" mass="30372">MLAAYPILHCLKCLESCTTIGGTCGVWMQYISHRNQKVKRGSLPRFSRIINVDSDCCSPRGSHLDGDSKLRLATKPPQNPPRRLVRAWLFTANKGGPTPFFPKYPQPSQPLGRAHNFIALSRIPLLNYDITLHPSTISTHYLGLSAAGFLEPAVYPPQSSITLVTPHLPWAIVVYPSNGRFVTVGDVLNALHGALRVNVTAAEFEALGTPTLKRQVSLAYQRRYERLRGHRGYREEKNGGVKRVDFLIGFTKFQGISPVTTSRSPDVWQLNIS</sequence>
<comment type="caution">
    <text evidence="2">The sequence shown here is derived from an EMBL/GenBank/DDBJ whole genome shotgun (WGS) entry which is preliminary data.</text>
</comment>
<dbReference type="EMBL" id="JACAZH010000027">
    <property type="protein sequence ID" value="KAF7341696.1"/>
    <property type="molecule type" value="Genomic_DNA"/>
</dbReference>
<dbReference type="Pfam" id="PF20415">
    <property type="entry name" value="DUF6699"/>
    <property type="match status" value="1"/>
</dbReference>
<reference evidence="2" key="1">
    <citation type="submission" date="2020-05" db="EMBL/GenBank/DDBJ databases">
        <title>Mycena genomes resolve the evolution of fungal bioluminescence.</title>
        <authorList>
            <person name="Tsai I.J."/>
        </authorList>
    </citation>
    <scope>NUCLEOTIDE SEQUENCE</scope>
    <source>
        <strain evidence="2">160909Yilan</strain>
    </source>
</reference>
<feature type="domain" description="DUF6699" evidence="1">
    <location>
        <begin position="126"/>
        <end position="258"/>
    </location>
</feature>
<evidence type="ECO:0000313" key="3">
    <source>
        <dbReference type="Proteomes" id="UP000623467"/>
    </source>
</evidence>
<evidence type="ECO:0000313" key="2">
    <source>
        <dbReference type="EMBL" id="KAF7341696.1"/>
    </source>
</evidence>